<dbReference type="Gene3D" id="1.10.8.430">
    <property type="entry name" value="Helical domain of apoptotic protease-activating factors"/>
    <property type="match status" value="1"/>
</dbReference>
<dbReference type="GO" id="GO:0043531">
    <property type="term" value="F:ADP binding"/>
    <property type="evidence" value="ECO:0007669"/>
    <property type="project" value="InterPro"/>
</dbReference>
<dbReference type="Pfam" id="PF23598">
    <property type="entry name" value="LRR_14"/>
    <property type="match status" value="1"/>
</dbReference>
<dbReference type="FunFam" id="1.10.10.10:FF:000322">
    <property type="entry name" value="Probable disease resistance protein At1g63360"/>
    <property type="match status" value="1"/>
</dbReference>
<dbReference type="InterPro" id="IPR041118">
    <property type="entry name" value="Rx_N"/>
</dbReference>
<evidence type="ECO:0000256" key="3">
    <source>
        <dbReference type="ARBA" id="ARBA00022490"/>
    </source>
</evidence>
<dbReference type="InterPro" id="IPR044974">
    <property type="entry name" value="Disease_R_plants"/>
</dbReference>
<keyword evidence="6" id="KW-0547">Nucleotide-binding</keyword>
<feature type="domain" description="NB-ARC" evidence="8">
    <location>
        <begin position="174"/>
        <end position="346"/>
    </location>
</feature>
<evidence type="ECO:0008006" key="14">
    <source>
        <dbReference type="Google" id="ProtNLM"/>
    </source>
</evidence>
<evidence type="ECO:0000256" key="6">
    <source>
        <dbReference type="ARBA" id="ARBA00022741"/>
    </source>
</evidence>
<feature type="domain" description="Disease resistance N-terminal" evidence="9">
    <location>
        <begin position="5"/>
        <end position="93"/>
    </location>
</feature>
<evidence type="ECO:0000259" key="11">
    <source>
        <dbReference type="Pfam" id="PF23598"/>
    </source>
</evidence>
<dbReference type="InterPro" id="IPR042197">
    <property type="entry name" value="Apaf_helical"/>
</dbReference>
<dbReference type="InterPro" id="IPR036388">
    <property type="entry name" value="WH-like_DNA-bd_sf"/>
</dbReference>
<dbReference type="Pfam" id="PF23559">
    <property type="entry name" value="WHD_DRP"/>
    <property type="match status" value="1"/>
</dbReference>
<dbReference type="InterPro" id="IPR032675">
    <property type="entry name" value="LRR_dom_sf"/>
</dbReference>
<keyword evidence="3" id="KW-0963">Cytoplasm</keyword>
<dbReference type="Gene3D" id="1.20.5.4130">
    <property type="match status" value="1"/>
</dbReference>
<dbReference type="Gramene" id="RZC48329">
    <property type="protein sequence ID" value="RZC48329"/>
    <property type="gene ID" value="C5167_041264"/>
</dbReference>
<dbReference type="Gene3D" id="3.40.50.300">
    <property type="entry name" value="P-loop containing nucleotide triphosphate hydrolases"/>
    <property type="match status" value="1"/>
</dbReference>
<evidence type="ECO:0000256" key="1">
    <source>
        <dbReference type="ARBA" id="ARBA00002074"/>
    </source>
</evidence>
<dbReference type="GO" id="GO:0009626">
    <property type="term" value="P:plant-type hypersensitive response"/>
    <property type="evidence" value="ECO:0007669"/>
    <property type="project" value="UniProtKB-KW"/>
</dbReference>
<proteinExistence type="predicted"/>
<dbReference type="SUPFAM" id="SSF52058">
    <property type="entry name" value="L domain-like"/>
    <property type="match status" value="1"/>
</dbReference>
<evidence type="ECO:0000256" key="7">
    <source>
        <dbReference type="ARBA" id="ARBA00022821"/>
    </source>
</evidence>
<comment type="subcellular location">
    <subcellularLocation>
        <location evidence="2">Cytoplasm</location>
    </subcellularLocation>
</comment>
<dbReference type="InterPro" id="IPR002182">
    <property type="entry name" value="NB-ARC"/>
</dbReference>
<dbReference type="EMBL" id="CM010715">
    <property type="protein sequence ID" value="RZC48329.1"/>
    <property type="molecule type" value="Genomic_DNA"/>
</dbReference>
<name>A0A4Y7ILI6_PAPSO</name>
<dbReference type="PRINTS" id="PR00364">
    <property type="entry name" value="DISEASERSIST"/>
</dbReference>
<dbReference type="InterPro" id="IPR058922">
    <property type="entry name" value="WHD_DRP"/>
</dbReference>
<gene>
    <name evidence="12" type="ORF">C5167_041264</name>
</gene>
<dbReference type="CDD" id="cd14798">
    <property type="entry name" value="RX-CC_like"/>
    <property type="match status" value="1"/>
</dbReference>
<dbReference type="SUPFAM" id="SSF52540">
    <property type="entry name" value="P-loop containing nucleoside triphosphate hydrolases"/>
    <property type="match status" value="1"/>
</dbReference>
<dbReference type="InterPro" id="IPR038005">
    <property type="entry name" value="RX-like_CC"/>
</dbReference>
<feature type="domain" description="Disease resistance protein winged helix" evidence="10">
    <location>
        <begin position="439"/>
        <end position="508"/>
    </location>
</feature>
<keyword evidence="13" id="KW-1185">Reference proteome</keyword>
<dbReference type="Pfam" id="PF00931">
    <property type="entry name" value="NB-ARC"/>
    <property type="match status" value="1"/>
</dbReference>
<evidence type="ECO:0000259" key="9">
    <source>
        <dbReference type="Pfam" id="PF18052"/>
    </source>
</evidence>
<evidence type="ECO:0000256" key="4">
    <source>
        <dbReference type="ARBA" id="ARBA00022667"/>
    </source>
</evidence>
<dbReference type="AlphaFoldDB" id="A0A4Y7ILI6"/>
<evidence type="ECO:0000259" key="8">
    <source>
        <dbReference type="Pfam" id="PF00931"/>
    </source>
</evidence>
<evidence type="ECO:0000259" key="10">
    <source>
        <dbReference type="Pfam" id="PF23559"/>
    </source>
</evidence>
<evidence type="ECO:0000313" key="12">
    <source>
        <dbReference type="EMBL" id="RZC48329.1"/>
    </source>
</evidence>
<keyword evidence="4" id="KW-0381">Hypersensitive response</keyword>
<sequence length="929" mass="106454">MADGAVQVLLETITKLLLAETAFLKGVKEQINQLEDELKWMHLYVKDADENHKSDEMLKLFAKQMRDIIFDAEDVIDEFMLKIVNHKRHQKDSKALNIINIPFRHGLGNRIKKINARVEKLKSMEKHKTKFDGTEAANRDSSLSLQQQIKERRSAIFNEIRRQQEPVQMYEGSARQVIQSLLIGDEGDNDKKLRIISIIGMGGVGKTTLSQKIFNDRNVVEQFKCRAFVYISEVYSLPDLLKSIMKSCGSDDSDEEVTSEKVRAHLEKQKYLIVLDDIWDTNAWIKLRDSFPDANNGSRVLLTTRHKLVALDAEKSSTNTNNIHELSAINDESESWELFLQSYLHKEYDLSDNLVQLGKQMVKRCHGLPLAIVVLGGLLSFQVKKHSVRHVCSVWSDENSRSSWLLSQGNDSYKCTGILGLSYDYLPYHLKPCFLYMSLFPGNSMIQVTKLFQYWIAEGLIESKSGGQMLEDTAEDYLEELICRSLIQVGKRRSDGRVKTCHIHGILHGISVSESTEDEFSQTCGSIAEFNRKQNNSRRVAVCCNEQTEQYLSKSQNTRIRSLMCHGDVHLPEKKYFSYLFGGFKSLRVLEFYGYTGIISLPKEVGELILLRYLSLGKTKLKKINTSYLSKLVNLQTLNLKGHEVVLDDQIWCLEQLRHLYLKNIRLPAAIDRRNSVISTVHKLGIDNLKKLQLLRIRAGDWLKDGGLEKLSSLRKLKIEECLVSHSGDISSAATNLTNLRSLALIYKTSINEPVINEEVPLATIQFSNHTSLISLHLKGHILDWPRDIVSFPPQLCKLKLEWSWMTEDPMLILEKLPSLRFLHLGFECYTEMQMVCSEGGFASLEILELVSILSLEKWKINKEALVRLAKLEIRGCENMKKIPRGLQQLTSLKELRVANMPQLRRRMAKNIGEDWHKIKHIPSRVMLL</sequence>
<dbReference type="InterPro" id="IPR027417">
    <property type="entry name" value="P-loop_NTPase"/>
</dbReference>
<dbReference type="Gene3D" id="3.80.10.10">
    <property type="entry name" value="Ribonuclease Inhibitor"/>
    <property type="match status" value="1"/>
</dbReference>
<keyword evidence="7" id="KW-0611">Plant defense</keyword>
<reference evidence="12 13" key="1">
    <citation type="journal article" date="2018" name="Science">
        <title>The opium poppy genome and morphinan production.</title>
        <authorList>
            <person name="Guo L."/>
            <person name="Winzer T."/>
            <person name="Yang X."/>
            <person name="Li Y."/>
            <person name="Ning Z."/>
            <person name="He Z."/>
            <person name="Teodor R."/>
            <person name="Lu Y."/>
            <person name="Bowser T.A."/>
            <person name="Graham I.A."/>
            <person name="Ye K."/>
        </authorList>
    </citation>
    <scope>NUCLEOTIDE SEQUENCE [LARGE SCALE GENOMIC DNA]</scope>
    <source>
        <strain evidence="13">cv. HN1</strain>
        <tissue evidence="12">Leaves</tissue>
    </source>
</reference>
<dbReference type="FunFam" id="3.40.50.300:FF:001091">
    <property type="entry name" value="Probable disease resistance protein At1g61300"/>
    <property type="match status" value="1"/>
</dbReference>
<dbReference type="OMA" id="LESANWH"/>
<evidence type="ECO:0000313" key="13">
    <source>
        <dbReference type="Proteomes" id="UP000316621"/>
    </source>
</evidence>
<dbReference type="Gene3D" id="1.10.10.10">
    <property type="entry name" value="Winged helix-like DNA-binding domain superfamily/Winged helix DNA-binding domain"/>
    <property type="match status" value="1"/>
</dbReference>
<accession>A0A4Y7ILI6</accession>
<dbReference type="PANTHER" id="PTHR23155">
    <property type="entry name" value="DISEASE RESISTANCE PROTEIN RP"/>
    <property type="match status" value="1"/>
</dbReference>
<protein>
    <recommendedName>
        <fullName evidence="14">NB-ARC domain-containing protein</fullName>
    </recommendedName>
</protein>
<dbReference type="Proteomes" id="UP000316621">
    <property type="component" value="Chromosome 1"/>
</dbReference>
<comment type="function">
    <text evidence="1">Confers resistance to late blight (Phytophthora infestans) races carrying the avirulence gene Avr1. Resistance proteins guard the plant against pathogens that contain an appropriate avirulence protein via an indirect interaction with this avirulence protein. That triggers a defense system including the hypersensitive response, which restricts the pathogen growth.</text>
</comment>
<dbReference type="Pfam" id="PF18052">
    <property type="entry name" value="Rx_N"/>
    <property type="match status" value="1"/>
</dbReference>
<dbReference type="InterPro" id="IPR055414">
    <property type="entry name" value="LRR_R13L4/SHOC2-like"/>
</dbReference>
<keyword evidence="5" id="KW-0677">Repeat</keyword>
<dbReference type="PANTHER" id="PTHR23155:SF1152">
    <property type="entry name" value="AAA+ ATPASE DOMAIN-CONTAINING PROTEIN"/>
    <property type="match status" value="1"/>
</dbReference>
<organism evidence="12 13">
    <name type="scientific">Papaver somniferum</name>
    <name type="common">Opium poppy</name>
    <dbReference type="NCBI Taxonomy" id="3469"/>
    <lineage>
        <taxon>Eukaryota</taxon>
        <taxon>Viridiplantae</taxon>
        <taxon>Streptophyta</taxon>
        <taxon>Embryophyta</taxon>
        <taxon>Tracheophyta</taxon>
        <taxon>Spermatophyta</taxon>
        <taxon>Magnoliopsida</taxon>
        <taxon>Ranunculales</taxon>
        <taxon>Papaveraceae</taxon>
        <taxon>Papaveroideae</taxon>
        <taxon>Papaver</taxon>
    </lineage>
</organism>
<feature type="domain" description="Disease resistance R13L4/SHOC-2-like LRR" evidence="11">
    <location>
        <begin position="582"/>
        <end position="899"/>
    </location>
</feature>
<evidence type="ECO:0000256" key="5">
    <source>
        <dbReference type="ARBA" id="ARBA00022737"/>
    </source>
</evidence>
<evidence type="ECO:0000256" key="2">
    <source>
        <dbReference type="ARBA" id="ARBA00004496"/>
    </source>
</evidence>
<dbReference type="STRING" id="3469.A0A4Y7ILI6"/>